<dbReference type="GeneID" id="73381518"/>
<dbReference type="InterPro" id="IPR011992">
    <property type="entry name" value="EF-hand-dom_pair"/>
</dbReference>
<proteinExistence type="predicted"/>
<protein>
    <submittedName>
        <fullName evidence="1">MLC2</fullName>
    </submittedName>
</protein>
<dbReference type="EMBL" id="JAHUZD010000128">
    <property type="protein sequence ID" value="KAI3403315.2"/>
    <property type="molecule type" value="Genomic_DNA"/>
</dbReference>
<evidence type="ECO:0000313" key="2">
    <source>
        <dbReference type="Proteomes" id="UP001202479"/>
    </source>
</evidence>
<name>A0AAI9SVK8_9ASCO</name>
<keyword evidence="2" id="KW-1185">Reference proteome</keyword>
<gene>
    <name evidence="1" type="ORF">KGF56_003903</name>
</gene>
<reference evidence="1" key="1">
    <citation type="journal article" date="2022" name="DNA Res.">
        <title>Genome analysis of five recently described species of the CUG-Ser clade uncovers Candida theae as a new hybrid lineage with pathogenic potential in the Candida parapsilosis species complex.</title>
        <authorList>
            <person name="Mixao V."/>
            <person name="Del Olmo V."/>
            <person name="Hegedusova E."/>
            <person name="Saus E."/>
            <person name="Pryszcz L."/>
            <person name="Cillingova A."/>
            <person name="Nosek J."/>
            <person name="Gabaldon T."/>
        </authorList>
    </citation>
    <scope>NUCLEOTIDE SEQUENCE</scope>
    <source>
        <strain evidence="1">CBS 10844</strain>
    </source>
</reference>
<dbReference type="SUPFAM" id="SSF47473">
    <property type="entry name" value="EF-hand"/>
    <property type="match status" value="1"/>
</dbReference>
<dbReference type="RefSeq" id="XP_049179062.1">
    <property type="nucleotide sequence ID" value="XM_049325285.1"/>
</dbReference>
<organism evidence="1 2">
    <name type="scientific">Candida oxycetoniae</name>
    <dbReference type="NCBI Taxonomy" id="497107"/>
    <lineage>
        <taxon>Eukaryota</taxon>
        <taxon>Fungi</taxon>
        <taxon>Dikarya</taxon>
        <taxon>Ascomycota</taxon>
        <taxon>Saccharomycotina</taxon>
        <taxon>Pichiomycetes</taxon>
        <taxon>Debaryomycetaceae</taxon>
        <taxon>Candida/Lodderomyces clade</taxon>
        <taxon>Candida</taxon>
    </lineage>
</organism>
<dbReference type="Gene3D" id="1.10.238.10">
    <property type="entry name" value="EF-hand"/>
    <property type="match status" value="1"/>
</dbReference>
<dbReference type="AlphaFoldDB" id="A0AAI9SVK8"/>
<dbReference type="Proteomes" id="UP001202479">
    <property type="component" value="Unassembled WGS sequence"/>
</dbReference>
<accession>A0AAI9SVK8</accession>
<sequence length="171" mass="19073">MSHLSSLSFAQKTQIKNVFTLIDGESRDSKITLDDLEKIYSSIGLVSPDSTELRSMLTIDGKDYSESGISFAQFSNIMAKEISNQEEKSKVFNALQVFLVSDNYQSYKGELQVDVNKLRDACCSISVEINGKNKILARQDFDKSVKGFVSETMDGKQVLLASKWLDAYLDG</sequence>
<comment type="caution">
    <text evidence="1">The sequence shown here is derived from an EMBL/GenBank/DDBJ whole genome shotgun (WGS) entry which is preliminary data.</text>
</comment>
<evidence type="ECO:0000313" key="1">
    <source>
        <dbReference type="EMBL" id="KAI3403315.2"/>
    </source>
</evidence>